<keyword evidence="3" id="KW-0732">Signal</keyword>
<feature type="region of interest" description="Disordered" evidence="1">
    <location>
        <begin position="164"/>
        <end position="202"/>
    </location>
</feature>
<evidence type="ECO:0000256" key="3">
    <source>
        <dbReference type="SAM" id="SignalP"/>
    </source>
</evidence>
<dbReference type="EMBL" id="CAXLJM020000027">
    <property type="protein sequence ID" value="CAL8096205.1"/>
    <property type="molecule type" value="Genomic_DNA"/>
</dbReference>
<feature type="signal peptide" evidence="3">
    <location>
        <begin position="1"/>
        <end position="29"/>
    </location>
</feature>
<proteinExistence type="predicted"/>
<evidence type="ECO:0000313" key="5">
    <source>
        <dbReference type="EMBL" id="CAL8096205.1"/>
    </source>
</evidence>
<accession>A0ABP1QAX0</accession>
<keyword evidence="6" id="KW-1185">Reference proteome</keyword>
<feature type="transmembrane region" description="Helical" evidence="2">
    <location>
        <begin position="210"/>
        <end position="228"/>
    </location>
</feature>
<dbReference type="PROSITE" id="PS50940">
    <property type="entry name" value="CHIT_BIND_II"/>
    <property type="match status" value="1"/>
</dbReference>
<evidence type="ECO:0000259" key="4">
    <source>
        <dbReference type="PROSITE" id="PS50940"/>
    </source>
</evidence>
<feature type="compositionally biased region" description="Polar residues" evidence="1">
    <location>
        <begin position="164"/>
        <end position="200"/>
    </location>
</feature>
<comment type="caution">
    <text evidence="5">The sequence shown here is derived from an EMBL/GenBank/DDBJ whole genome shotgun (WGS) entry which is preliminary data.</text>
</comment>
<dbReference type="Proteomes" id="UP001642540">
    <property type="component" value="Unassembled WGS sequence"/>
</dbReference>
<feature type="domain" description="Chitin-binding type-2" evidence="4">
    <location>
        <begin position="62"/>
        <end position="119"/>
    </location>
</feature>
<sequence>MARFPKRAHVLLMILGITFSNSLFRPGSAFPNGIDYYSTLQEYQTCDHIIPRFIEQVMNQHSPKCDETGAFPKPGNCTVFFKCIRSNTYIQPFMEYCALGYNFVGGVCIPNTNTSDCPQYTCRIPDLSDVNEIGSDAKPNYNDDVRKDVVRPVEFVPLVTLPSVSDTTEPASETTTRVDDTTQQSQRQETVHSEQFMSMTQKEKNSGSSSFLLISKFLILSCALCAFFDKNY</sequence>
<keyword evidence="2" id="KW-0472">Membrane</keyword>
<name>A0ABP1QAX0_9HEXA</name>
<keyword evidence="2" id="KW-1133">Transmembrane helix</keyword>
<reference evidence="5 6" key="1">
    <citation type="submission" date="2024-08" db="EMBL/GenBank/DDBJ databases">
        <authorList>
            <person name="Cucini C."/>
            <person name="Frati F."/>
        </authorList>
    </citation>
    <scope>NUCLEOTIDE SEQUENCE [LARGE SCALE GENOMIC DNA]</scope>
</reference>
<gene>
    <name evidence="5" type="ORF">ODALV1_LOCUS9297</name>
</gene>
<protein>
    <recommendedName>
        <fullName evidence="4">Chitin-binding type-2 domain-containing protein</fullName>
    </recommendedName>
</protein>
<evidence type="ECO:0000313" key="6">
    <source>
        <dbReference type="Proteomes" id="UP001642540"/>
    </source>
</evidence>
<feature type="chain" id="PRO_5045752765" description="Chitin-binding type-2 domain-containing protein" evidence="3">
    <location>
        <begin position="30"/>
        <end position="232"/>
    </location>
</feature>
<dbReference type="InterPro" id="IPR002557">
    <property type="entry name" value="Chitin-bd_dom"/>
</dbReference>
<evidence type="ECO:0000256" key="1">
    <source>
        <dbReference type="SAM" id="MobiDB-lite"/>
    </source>
</evidence>
<evidence type="ECO:0000256" key="2">
    <source>
        <dbReference type="SAM" id="Phobius"/>
    </source>
</evidence>
<keyword evidence="2" id="KW-0812">Transmembrane</keyword>
<organism evidence="5 6">
    <name type="scientific">Orchesella dallaii</name>
    <dbReference type="NCBI Taxonomy" id="48710"/>
    <lineage>
        <taxon>Eukaryota</taxon>
        <taxon>Metazoa</taxon>
        <taxon>Ecdysozoa</taxon>
        <taxon>Arthropoda</taxon>
        <taxon>Hexapoda</taxon>
        <taxon>Collembola</taxon>
        <taxon>Entomobryomorpha</taxon>
        <taxon>Entomobryoidea</taxon>
        <taxon>Orchesellidae</taxon>
        <taxon>Orchesellinae</taxon>
        <taxon>Orchesella</taxon>
    </lineage>
</organism>